<keyword evidence="1" id="KW-0812">Transmembrane</keyword>
<feature type="transmembrane region" description="Helical" evidence="1">
    <location>
        <begin position="59"/>
        <end position="78"/>
    </location>
</feature>
<keyword evidence="1" id="KW-0472">Membrane</keyword>
<evidence type="ECO:0000256" key="1">
    <source>
        <dbReference type="SAM" id="Phobius"/>
    </source>
</evidence>
<proteinExistence type="predicted"/>
<evidence type="ECO:0008006" key="4">
    <source>
        <dbReference type="Google" id="ProtNLM"/>
    </source>
</evidence>
<evidence type="ECO:0000313" key="3">
    <source>
        <dbReference type="Proteomes" id="UP000586827"/>
    </source>
</evidence>
<evidence type="ECO:0000313" key="2">
    <source>
        <dbReference type="EMBL" id="NNH68717.1"/>
    </source>
</evidence>
<reference evidence="2 3" key="1">
    <citation type="submission" date="2020-05" db="EMBL/GenBank/DDBJ databases">
        <title>MicrobeNet Type strains.</title>
        <authorList>
            <person name="Nicholson A.C."/>
        </authorList>
    </citation>
    <scope>NUCLEOTIDE SEQUENCE [LARGE SCALE GENOMIC DNA]</scope>
    <source>
        <strain evidence="2 3">JCM 3224</strain>
    </source>
</reference>
<comment type="caution">
    <text evidence="2">The sequence shown here is derived from an EMBL/GenBank/DDBJ whole genome shotgun (WGS) entry which is preliminary data.</text>
</comment>
<dbReference type="EMBL" id="JABELX010000001">
    <property type="protein sequence ID" value="NNH68717.1"/>
    <property type="molecule type" value="Genomic_DNA"/>
</dbReference>
<organism evidence="2 3">
    <name type="scientific">Nocardia uniformis</name>
    <dbReference type="NCBI Taxonomy" id="53432"/>
    <lineage>
        <taxon>Bacteria</taxon>
        <taxon>Bacillati</taxon>
        <taxon>Actinomycetota</taxon>
        <taxon>Actinomycetes</taxon>
        <taxon>Mycobacteriales</taxon>
        <taxon>Nocardiaceae</taxon>
        <taxon>Nocardia</taxon>
    </lineage>
</organism>
<dbReference type="Gene3D" id="1.25.40.10">
    <property type="entry name" value="Tetratricopeptide repeat domain"/>
    <property type="match status" value="1"/>
</dbReference>
<dbReference type="InterPro" id="IPR011990">
    <property type="entry name" value="TPR-like_helical_dom_sf"/>
</dbReference>
<dbReference type="Proteomes" id="UP000586827">
    <property type="component" value="Unassembled WGS sequence"/>
</dbReference>
<dbReference type="AlphaFoldDB" id="A0A849BYG8"/>
<protein>
    <recommendedName>
        <fullName evidence="4">Tetratricopeptide repeat protein</fullName>
    </recommendedName>
</protein>
<gene>
    <name evidence="2" type="ORF">HLB23_02280</name>
</gene>
<keyword evidence="3" id="KW-1185">Reference proteome</keyword>
<dbReference type="SUPFAM" id="SSF48452">
    <property type="entry name" value="TPR-like"/>
    <property type="match status" value="1"/>
</dbReference>
<feature type="transmembrane region" description="Helical" evidence="1">
    <location>
        <begin position="20"/>
        <end position="39"/>
    </location>
</feature>
<keyword evidence="1" id="KW-1133">Transmembrane helix</keyword>
<sequence length="641" mass="71009">MTEPRHEDTSLISTPKSSSWRAFLVGMSAVATALIYELARNLVVDSVGDNPGVKAIVETVLWLPVIIAVSAGAVYVLYRLRREFRERHAAARESDLIADLVVPGRVVGTGLRLDMEHPTGQHGAAETTVVQASIVIDALPIDKYRTAALLSMLAAMLDAPARRPDVLELPGDKAIQLLNALLQTRLELTDAQHCRRRPRSPQDPAPRLVPTDPMWRAALPTLLRYHADLAHRWSIALDRTATAAGARRWFVAEAPYLHELVIVCATSRLTPGVRELRLAIMADLIRIADALDSWYAVCGYGENVRMAGERIGIATAMRMVTQDDMNRTDPLDPTPAPNARSGFRLFWELARIRAGEVDEPDDPGDNSGRWRWFRIRGLRDRYHRLRDWCRLHGTGYRPRQTVTSLGARAKHAAALRRLAQLSAHPESATSDRYPAVELLKIERDLERAWRRLPRADIAGEVAALVNLAVVHQHQGRLEAATDRLELAESLTRDGRNPHGSAHIRETMGGVWWARGEPDRALRCWQSALRDYLTLADELGIARNLQHLGSAAIVAPEHGGLLLGDDGELTTTEVLRQATLWLNEAIRRGGDITARNHGGELAPVVRHAEYYRGRAVTALNGAGIRVDPSAEIDRWPLAVNGG</sequence>
<accession>A0A849BYG8</accession>
<dbReference type="RefSeq" id="WP_067520033.1">
    <property type="nucleotide sequence ID" value="NZ_JABELX010000001.1"/>
</dbReference>
<name>A0A849BYG8_9NOCA</name>